<dbReference type="AlphaFoldDB" id="A0A644WVG0"/>
<protein>
    <submittedName>
        <fullName evidence="1">Uncharacterized protein</fullName>
    </submittedName>
</protein>
<evidence type="ECO:0000313" key="1">
    <source>
        <dbReference type="EMBL" id="MPM06063.1"/>
    </source>
</evidence>
<comment type="caution">
    <text evidence="1">The sequence shown here is derived from an EMBL/GenBank/DDBJ whole genome shotgun (WGS) entry which is preliminary data.</text>
</comment>
<reference evidence="1" key="1">
    <citation type="submission" date="2019-08" db="EMBL/GenBank/DDBJ databases">
        <authorList>
            <person name="Kucharzyk K."/>
            <person name="Murdoch R.W."/>
            <person name="Higgins S."/>
            <person name="Loffler F."/>
        </authorList>
    </citation>
    <scope>NUCLEOTIDE SEQUENCE</scope>
</reference>
<accession>A0A644WVG0</accession>
<dbReference type="EMBL" id="VSSQ01001193">
    <property type="protein sequence ID" value="MPM06063.1"/>
    <property type="molecule type" value="Genomic_DNA"/>
</dbReference>
<organism evidence="1">
    <name type="scientific">bioreactor metagenome</name>
    <dbReference type="NCBI Taxonomy" id="1076179"/>
    <lineage>
        <taxon>unclassified sequences</taxon>
        <taxon>metagenomes</taxon>
        <taxon>ecological metagenomes</taxon>
    </lineage>
</organism>
<proteinExistence type="predicted"/>
<name>A0A644WVG0_9ZZZZ</name>
<gene>
    <name evidence="1" type="ORF">SDC9_52358</name>
</gene>
<sequence length="68" mass="7841">MIGNRLFYSNVFGHAEPILINSVDNLFAQPFDQCFSGVKSFNIFYFTGFEIFCNYIECLGFQPQIDVL</sequence>